<feature type="compositionally biased region" description="Basic residues" evidence="1">
    <location>
        <begin position="31"/>
        <end position="42"/>
    </location>
</feature>
<dbReference type="Proteomes" id="UP001281614">
    <property type="component" value="Unassembled WGS sequence"/>
</dbReference>
<accession>A0AAD9YI96</accession>
<evidence type="ECO:0000256" key="1">
    <source>
        <dbReference type="SAM" id="MobiDB-lite"/>
    </source>
</evidence>
<comment type="caution">
    <text evidence="2">The sequence shown here is derived from an EMBL/GenBank/DDBJ whole genome shotgun (WGS) entry which is preliminary data.</text>
</comment>
<keyword evidence="3" id="KW-1185">Reference proteome</keyword>
<feature type="compositionally biased region" description="Basic residues" evidence="1">
    <location>
        <begin position="79"/>
        <end position="89"/>
    </location>
</feature>
<feature type="region of interest" description="Disordered" evidence="1">
    <location>
        <begin position="236"/>
        <end position="256"/>
    </location>
</feature>
<feature type="region of interest" description="Disordered" evidence="1">
    <location>
        <begin position="1"/>
        <end position="89"/>
    </location>
</feature>
<reference evidence="2" key="1">
    <citation type="submission" date="2023-02" db="EMBL/GenBank/DDBJ databases">
        <title>Colletotrichum kahawae CIFC_Que2 genome sequencing and assembly.</title>
        <authorList>
            <person name="Baroncelli R."/>
        </authorList>
    </citation>
    <scope>NUCLEOTIDE SEQUENCE</scope>
    <source>
        <strain evidence="2">CIFC_Que2</strain>
    </source>
</reference>
<evidence type="ECO:0000313" key="3">
    <source>
        <dbReference type="Proteomes" id="UP001281614"/>
    </source>
</evidence>
<sequence>MKDQQANGGHTQTSSRGLSDGAEVENGSRSRCCRGGRGRGRRSNGNGIPGFLPFSRRRDQDRTRIEVEKKASKQANAGGKRRGSASVGYRRRKRQWLKVVWEDGGRAEARIVRSRSDGGPGSASGPGRSSKVHALALGPGPSPSPQSKCSKVRGIPQALQTLGTGVNEPLCRLVSGPRPYLTCLLTLLTALQMGCIRGVESGWSAGDDSCGMPASERPSTQSLRSLLQLLRAPDWTAPVRDPGDLSWRLPAESAPQ</sequence>
<feature type="compositionally biased region" description="Basic and acidic residues" evidence="1">
    <location>
        <begin position="56"/>
        <end position="71"/>
    </location>
</feature>
<protein>
    <submittedName>
        <fullName evidence="2">Uncharacterized protein</fullName>
    </submittedName>
</protein>
<feature type="compositionally biased region" description="Polar residues" evidence="1">
    <location>
        <begin position="1"/>
        <end position="17"/>
    </location>
</feature>
<evidence type="ECO:0000313" key="2">
    <source>
        <dbReference type="EMBL" id="KAK2766464.1"/>
    </source>
</evidence>
<dbReference type="EMBL" id="VYYT01000124">
    <property type="protein sequence ID" value="KAK2766464.1"/>
    <property type="molecule type" value="Genomic_DNA"/>
</dbReference>
<feature type="region of interest" description="Disordered" evidence="1">
    <location>
        <begin position="111"/>
        <end position="150"/>
    </location>
</feature>
<proteinExistence type="predicted"/>
<dbReference type="AlphaFoldDB" id="A0AAD9YI96"/>
<name>A0AAD9YI96_COLKA</name>
<gene>
    <name evidence="2" type="ORF">CKAH01_04747</name>
</gene>
<organism evidence="2 3">
    <name type="scientific">Colletotrichum kahawae</name>
    <name type="common">Coffee berry disease fungus</name>
    <dbReference type="NCBI Taxonomy" id="34407"/>
    <lineage>
        <taxon>Eukaryota</taxon>
        <taxon>Fungi</taxon>
        <taxon>Dikarya</taxon>
        <taxon>Ascomycota</taxon>
        <taxon>Pezizomycotina</taxon>
        <taxon>Sordariomycetes</taxon>
        <taxon>Hypocreomycetidae</taxon>
        <taxon>Glomerellales</taxon>
        <taxon>Glomerellaceae</taxon>
        <taxon>Colletotrichum</taxon>
        <taxon>Colletotrichum gloeosporioides species complex</taxon>
    </lineage>
</organism>